<keyword evidence="2" id="KW-1185">Reference proteome</keyword>
<organism evidence="1 2">
    <name type="scientific">Cymbomonas tetramitiformis</name>
    <dbReference type="NCBI Taxonomy" id="36881"/>
    <lineage>
        <taxon>Eukaryota</taxon>
        <taxon>Viridiplantae</taxon>
        <taxon>Chlorophyta</taxon>
        <taxon>Pyramimonadophyceae</taxon>
        <taxon>Pyramimonadales</taxon>
        <taxon>Pyramimonadaceae</taxon>
        <taxon>Cymbomonas</taxon>
    </lineage>
</organism>
<evidence type="ECO:0000313" key="1">
    <source>
        <dbReference type="EMBL" id="KAK3239635.1"/>
    </source>
</evidence>
<protein>
    <submittedName>
        <fullName evidence="1">Uncharacterized protein</fullName>
    </submittedName>
</protein>
<proteinExistence type="predicted"/>
<evidence type="ECO:0000313" key="2">
    <source>
        <dbReference type="Proteomes" id="UP001190700"/>
    </source>
</evidence>
<dbReference type="Proteomes" id="UP001190700">
    <property type="component" value="Unassembled WGS sequence"/>
</dbReference>
<name>A0AAE0EUR5_9CHLO</name>
<sequence>MISTSIRPTAPSLKSNCRSLLSRCQALAPVARPSLPCGVHLRVRSFRTRTRYSARCVLKPPVDNSTEQQGNHQLFGETSLPQFLQQAEAAGFANPFLGLTPSDYTDFRNQQPNPDHMPSVSYILDFYGGKWQQACRAADISCDKLTNAVQQGRMLRFLNEQSAGGLTMKMYVQVSQASRRYCQQSLPSLQELRREFGSWQEACRSVGFEPVERDFFLQALKSANEWNLRNGRDSLTVTNYRQIWQNQAKFDYADASYEYVLKFFGTWQIACQEAGISPGTAGNNRHKRENSVKDADRRTYTDEELLEMYQQGSTMQVIGDKIGVTREMARCRLNNVSTAEERRLLKKLIKKQKDIDRHVQVYRETGDVHRVAKVLCVSKSGVLKRLHQAGTDFDEDPNRQSIRHHLSQCKVKNENGKSSADMFKDSETIECLQMAAAHYDTDTLSVTMYRRFSKGRNMEDGRRFPSSSVIKLSHERTWSTACQAAGLKCGGDGRRWQKPRRFNEACITASVKEFLCWAEKTPTVPVPSRGAYTLWRDQMMQDDPSMVGALPTISTIQAFCRSRRSHGLPSNWISFVCELYESMDTECSMHVE</sequence>
<gene>
    <name evidence="1" type="ORF">CYMTET_50447</name>
</gene>
<accession>A0AAE0EUR5</accession>
<reference evidence="1 2" key="1">
    <citation type="journal article" date="2015" name="Genome Biol. Evol.">
        <title>Comparative Genomics of a Bacterivorous Green Alga Reveals Evolutionary Causalities and Consequences of Phago-Mixotrophic Mode of Nutrition.</title>
        <authorList>
            <person name="Burns J.A."/>
            <person name="Paasch A."/>
            <person name="Narechania A."/>
            <person name="Kim E."/>
        </authorList>
    </citation>
    <scope>NUCLEOTIDE SEQUENCE [LARGE SCALE GENOMIC DNA]</scope>
    <source>
        <strain evidence="1 2">PLY_AMNH</strain>
    </source>
</reference>
<dbReference type="AlphaFoldDB" id="A0AAE0EUR5"/>
<comment type="caution">
    <text evidence="1">The sequence shown here is derived from an EMBL/GenBank/DDBJ whole genome shotgun (WGS) entry which is preliminary data.</text>
</comment>
<dbReference type="EMBL" id="LGRX02033856">
    <property type="protein sequence ID" value="KAK3239635.1"/>
    <property type="molecule type" value="Genomic_DNA"/>
</dbReference>